<protein>
    <submittedName>
        <fullName evidence="1">(wild Malaysian banana) hypothetical protein</fullName>
    </submittedName>
</protein>
<dbReference type="EMBL" id="HG996473">
    <property type="protein sequence ID" value="CAG1857902.1"/>
    <property type="molecule type" value="Genomic_DNA"/>
</dbReference>
<evidence type="ECO:0000313" key="1">
    <source>
        <dbReference type="EMBL" id="CAG1857902.1"/>
    </source>
</evidence>
<dbReference type="Gene3D" id="2.40.160.10">
    <property type="entry name" value="Porin"/>
    <property type="match status" value="1"/>
</dbReference>
<accession>A0A8D7AZW4</accession>
<sequence>MGNLFAKEEPPPMVLVPPIFDFPPLAARTRLMLVPAYDLLFGKLALRCLFEDYFEQPRHLNTRIMLKPLEDPNVDLIATVSGPLDQTSGRTMEGNALFRWQRLDLDDPNTFMDIMVSTNDPMLRLRSCAYYPKYRLGAFGIFPLLKSKRVLPEDYGVMGLRYGSEILSIGSTFMPFPLSSDTPVSAWLVGRAGRLSIGVQYKPLCESKKPLCFKDLNNWSCSIGYGVGSSSPLCPSYNFSLELARSSQLIASFYQHFVVQRRVKNPFEESQIAGITNYIDFGFELMSRIDGDKSLGSGDNSSFQLAASWQANKNFLVKGKLGPFGSSVALAFKSWWRPSFTFSITAINDRRNGTTSYGFGIRTEDLREPSYQRADPNYVMLTPNKEHLAAGVVQNFGKRPLFQSNIDTGNYDHLPRELKPMGKIF</sequence>
<organism evidence="1">
    <name type="scientific">Musa acuminata subsp. malaccensis</name>
    <name type="common">Wild banana</name>
    <name type="synonym">Musa malaccensis</name>
    <dbReference type="NCBI Taxonomy" id="214687"/>
    <lineage>
        <taxon>Eukaryota</taxon>
        <taxon>Viridiplantae</taxon>
        <taxon>Streptophyta</taxon>
        <taxon>Embryophyta</taxon>
        <taxon>Tracheophyta</taxon>
        <taxon>Spermatophyta</taxon>
        <taxon>Magnoliopsida</taxon>
        <taxon>Liliopsida</taxon>
        <taxon>Zingiberales</taxon>
        <taxon>Musaceae</taxon>
        <taxon>Musa</taxon>
    </lineage>
</organism>
<dbReference type="PANTHER" id="PTHR35738:SF3">
    <property type="entry name" value="OS05G0577800 PROTEIN"/>
    <property type="match status" value="1"/>
</dbReference>
<dbReference type="AlphaFoldDB" id="A0A8D7AZW4"/>
<dbReference type="PANTHER" id="PTHR35738">
    <property type="entry name" value="OS05G0577800 PROTEIN"/>
    <property type="match status" value="1"/>
</dbReference>
<name>A0A8D7AZW4_MUSAM</name>
<dbReference type="InterPro" id="IPR023614">
    <property type="entry name" value="Porin_dom_sf"/>
</dbReference>
<reference evidence="1" key="1">
    <citation type="submission" date="2021-03" db="EMBL/GenBank/DDBJ databases">
        <authorList>
            <consortium name="Genoscope - CEA"/>
            <person name="William W."/>
        </authorList>
    </citation>
    <scope>NUCLEOTIDE SEQUENCE</scope>
    <source>
        <strain evidence="1">Doubled-haploid Pahang</strain>
    </source>
</reference>
<gene>
    <name evidence="1" type="ORF">GSMUA_27360.1</name>
</gene>
<proteinExistence type="predicted"/>